<proteinExistence type="predicted"/>
<gene>
    <name evidence="1" type="ORF">DI536_13610</name>
</gene>
<dbReference type="EMBL" id="QFQP01000010">
    <property type="protein sequence ID" value="PZR13317.1"/>
    <property type="molecule type" value="Genomic_DNA"/>
</dbReference>
<dbReference type="Proteomes" id="UP000249061">
    <property type="component" value="Unassembled WGS sequence"/>
</dbReference>
<protein>
    <submittedName>
        <fullName evidence="1">Uncharacterized protein</fullName>
    </submittedName>
</protein>
<comment type="caution">
    <text evidence="1">The sequence shown here is derived from an EMBL/GenBank/DDBJ whole genome shotgun (WGS) entry which is preliminary data.</text>
</comment>
<evidence type="ECO:0000313" key="2">
    <source>
        <dbReference type="Proteomes" id="UP000249061"/>
    </source>
</evidence>
<name>A0A2W5THN2_9BACT</name>
<accession>A0A2W5THN2</accession>
<reference evidence="1 2" key="1">
    <citation type="submission" date="2017-08" db="EMBL/GenBank/DDBJ databases">
        <title>Infants hospitalized years apart are colonized by the same room-sourced microbial strains.</title>
        <authorList>
            <person name="Brooks B."/>
            <person name="Olm M.R."/>
            <person name="Firek B.A."/>
            <person name="Baker R."/>
            <person name="Thomas B.C."/>
            <person name="Morowitz M.J."/>
            <person name="Banfield J.F."/>
        </authorList>
    </citation>
    <scope>NUCLEOTIDE SEQUENCE [LARGE SCALE GENOMIC DNA]</scope>
    <source>
        <strain evidence="1">S2_003_000_R2_14</strain>
    </source>
</reference>
<dbReference type="PROSITE" id="PS51257">
    <property type="entry name" value="PROKAR_LIPOPROTEIN"/>
    <property type="match status" value="1"/>
</dbReference>
<evidence type="ECO:0000313" key="1">
    <source>
        <dbReference type="EMBL" id="PZR13317.1"/>
    </source>
</evidence>
<sequence length="677" mass="75551">MNKLLPLCLVVVFASCPAPDDGNVVVFVTAEDEALVRDGLAFIGDARISTKVVARPADALTTRSGASVAVVQDERCDDCYRLDGSGLRLTAKGGGALGKQYALWHSLEAFGFRFTHPWYTHKPATFTRAPGDALGKDFSPSVKKRRGLHLHTLHPTESLADFWVPGDKNLEGAKRTIDFLVKNRGNYIQWCALDDIVKEPATQPAWLAHTRAITDFAHAHGVKTGVALQLFGQANLQNAYDLIDHDTADVVPEMERRLHTLLDGAGFDALNLSFGEFFGAEPARFVQEVDQAYAAMQRVQPGAEVMATIHVGNYDNLRVTYMNERLLYYFLIKFANPGIVPWVHTTMFYNLYDDAGLAYLHDEFDEHRAYIEGRLSASQPVGYFPESAYWIAFDINIPAFFPVYVKSRHTDLQRLNGLDDHVLFSSGWEWGYWLTDAATLRMNYARTAEWSDVVKDIYGGWGEKGAKAADLIARLGEAQHRALIVERLAAYAAGRDQIIDAGDVMGIFSQPDRPEFAELAAMTRVQRDEFAARVVAKLEVHAAELTALANEATELDAGDDEVLLELQQGVKVTAARLRFIHAMYAATLAFADGQSTTEWLARADGDLEVARAIVSAQRRRYWDPEPLSLVATTQKNATFYQYGYLREADTLCFWVRERVQVRNLVLRRTDLVPGCVL</sequence>
<dbReference type="AlphaFoldDB" id="A0A2W5THN2"/>
<organism evidence="1 2">
    <name type="scientific">Archangium gephyra</name>
    <dbReference type="NCBI Taxonomy" id="48"/>
    <lineage>
        <taxon>Bacteria</taxon>
        <taxon>Pseudomonadati</taxon>
        <taxon>Myxococcota</taxon>
        <taxon>Myxococcia</taxon>
        <taxon>Myxococcales</taxon>
        <taxon>Cystobacterineae</taxon>
        <taxon>Archangiaceae</taxon>
        <taxon>Archangium</taxon>
    </lineage>
</organism>